<protein>
    <submittedName>
        <fullName evidence="1">Uncharacterized protein</fullName>
    </submittedName>
</protein>
<gene>
    <name evidence="1" type="ORF">I2F25_07075</name>
</gene>
<proteinExistence type="predicted"/>
<evidence type="ECO:0000313" key="1">
    <source>
        <dbReference type="EMBL" id="MEB5476806.1"/>
    </source>
</evidence>
<accession>A0ABU6DSI5</accession>
<organism evidence="1 2">
    <name type="scientific">Acinetobacter pollinis</name>
    <dbReference type="NCBI Taxonomy" id="2605270"/>
    <lineage>
        <taxon>Bacteria</taxon>
        <taxon>Pseudomonadati</taxon>
        <taxon>Pseudomonadota</taxon>
        <taxon>Gammaproteobacteria</taxon>
        <taxon>Moraxellales</taxon>
        <taxon>Moraxellaceae</taxon>
        <taxon>Acinetobacter</taxon>
    </lineage>
</organism>
<reference evidence="1 2" key="1">
    <citation type="submission" date="2019-08" db="EMBL/GenBank/DDBJ databases">
        <title>Five species of Acinetobacter isolated from floral nectar and animal pollinators.</title>
        <authorList>
            <person name="Hendry T.A."/>
        </authorList>
    </citation>
    <scope>NUCLEOTIDE SEQUENCE [LARGE SCALE GENOMIC DNA]</scope>
    <source>
        <strain evidence="1 2">MD18.27</strain>
    </source>
</reference>
<dbReference type="EMBL" id="VTDN01000004">
    <property type="protein sequence ID" value="MEB5476806.1"/>
    <property type="molecule type" value="Genomic_DNA"/>
</dbReference>
<keyword evidence="2" id="KW-1185">Reference proteome</keyword>
<sequence length="260" mass="30257">MIYYVLLVYGDKYYENAINKLKDISKKIGDRSFNLIVVNNDSTVYIPNSITGDNSAYEFSGWDSAVKDLKYRINEGDYFIFANDTFCHHRKWKWYQKFKFSYAFNDFFKNKFNGICGDVNSFGKDFNLSGVVTQSWVSSYLFMINSSLILHESFKFDSIEDNISKYVENISDESGIEFVDNFDDELGKHLNNWLYPRDNDGWYNAKNCSSKDKLKKLKSIINEKLLSINVLKLGGNICDVNSLKIFRIIGIIKKILFKVV</sequence>
<comment type="caution">
    <text evidence="1">The sequence shown here is derived from an EMBL/GenBank/DDBJ whole genome shotgun (WGS) entry which is preliminary data.</text>
</comment>
<dbReference type="RefSeq" id="WP_325775255.1">
    <property type="nucleotide sequence ID" value="NZ_VTDN01000004.1"/>
</dbReference>
<dbReference type="Proteomes" id="UP001339883">
    <property type="component" value="Unassembled WGS sequence"/>
</dbReference>
<name>A0ABU6DSI5_9GAMM</name>
<evidence type="ECO:0000313" key="2">
    <source>
        <dbReference type="Proteomes" id="UP001339883"/>
    </source>
</evidence>